<dbReference type="InterPro" id="IPR036388">
    <property type="entry name" value="WH-like_DNA-bd_sf"/>
</dbReference>
<dbReference type="Gene3D" id="1.10.10.10">
    <property type="entry name" value="Winged helix-like DNA-binding domain superfamily/Winged helix DNA-binding domain"/>
    <property type="match status" value="1"/>
</dbReference>
<organism evidence="5 6">
    <name type="scientific">Occultella gossypii</name>
    <dbReference type="NCBI Taxonomy" id="2800820"/>
    <lineage>
        <taxon>Bacteria</taxon>
        <taxon>Bacillati</taxon>
        <taxon>Actinomycetota</taxon>
        <taxon>Actinomycetes</taxon>
        <taxon>Micrococcales</taxon>
        <taxon>Ruaniaceae</taxon>
        <taxon>Occultella</taxon>
    </lineage>
</organism>
<keyword evidence="6" id="KW-1185">Reference proteome</keyword>
<sequence length="168" mass="18127">MEDAVDARLQQWGVVRPDLDVSAMGVIGRLSRLTRLLEGSLQEIFDAHGLQPGEFDLLATLRRADPEGTGLTAVALARAAMRTSGAITNRLDRLVAKDLVRRDVDEANRRAILVTLTPKGRTVLDAALADHVANEERLLAALDAAEREQLAGLLRTLLLAHGDEAPPA</sequence>
<evidence type="ECO:0000256" key="3">
    <source>
        <dbReference type="ARBA" id="ARBA00023163"/>
    </source>
</evidence>
<keyword evidence="2" id="KW-0238">DNA-binding</keyword>
<accession>A0ABS7SHT9</accession>
<evidence type="ECO:0000259" key="4">
    <source>
        <dbReference type="PROSITE" id="PS50995"/>
    </source>
</evidence>
<dbReference type="PROSITE" id="PS01117">
    <property type="entry name" value="HTH_MARR_1"/>
    <property type="match status" value="1"/>
</dbReference>
<reference evidence="5 6" key="1">
    <citation type="submission" date="2021-04" db="EMBL/GenBank/DDBJ databases">
        <title>Ruania sp. nov., isolated from sandy soil of mangrove forest.</title>
        <authorList>
            <person name="Ge X."/>
            <person name="Huang R."/>
            <person name="Liu W."/>
        </authorList>
    </citation>
    <scope>NUCLEOTIDE SEQUENCE [LARGE SCALE GENOMIC DNA]</scope>
    <source>
        <strain evidence="5 6">N2-46</strain>
    </source>
</reference>
<dbReference type="EMBL" id="JAGSHT010000029">
    <property type="protein sequence ID" value="MBZ2199498.1"/>
    <property type="molecule type" value="Genomic_DNA"/>
</dbReference>
<dbReference type="InterPro" id="IPR000835">
    <property type="entry name" value="HTH_MarR-typ"/>
</dbReference>
<dbReference type="RefSeq" id="WP_223411495.1">
    <property type="nucleotide sequence ID" value="NZ_JAGSHT010000029.1"/>
</dbReference>
<dbReference type="PANTHER" id="PTHR42756">
    <property type="entry name" value="TRANSCRIPTIONAL REGULATOR, MARR"/>
    <property type="match status" value="1"/>
</dbReference>
<dbReference type="PROSITE" id="PS50995">
    <property type="entry name" value="HTH_MARR_2"/>
    <property type="match status" value="1"/>
</dbReference>
<comment type="caution">
    <text evidence="5">The sequence shown here is derived from an EMBL/GenBank/DDBJ whole genome shotgun (WGS) entry which is preliminary data.</text>
</comment>
<proteinExistence type="predicted"/>
<dbReference type="SUPFAM" id="SSF46785">
    <property type="entry name" value="Winged helix' DNA-binding domain"/>
    <property type="match status" value="1"/>
</dbReference>
<evidence type="ECO:0000256" key="1">
    <source>
        <dbReference type="ARBA" id="ARBA00023015"/>
    </source>
</evidence>
<dbReference type="Proteomes" id="UP000826651">
    <property type="component" value="Unassembled WGS sequence"/>
</dbReference>
<evidence type="ECO:0000313" key="5">
    <source>
        <dbReference type="EMBL" id="MBZ2199498.1"/>
    </source>
</evidence>
<gene>
    <name evidence="5" type="ORF">KCQ71_25365</name>
</gene>
<evidence type="ECO:0000313" key="6">
    <source>
        <dbReference type="Proteomes" id="UP000826651"/>
    </source>
</evidence>
<dbReference type="PANTHER" id="PTHR42756:SF1">
    <property type="entry name" value="TRANSCRIPTIONAL REPRESSOR OF EMRAB OPERON"/>
    <property type="match status" value="1"/>
</dbReference>
<evidence type="ECO:0000256" key="2">
    <source>
        <dbReference type="ARBA" id="ARBA00023125"/>
    </source>
</evidence>
<dbReference type="InterPro" id="IPR036390">
    <property type="entry name" value="WH_DNA-bd_sf"/>
</dbReference>
<dbReference type="PRINTS" id="PR00598">
    <property type="entry name" value="HTHMARR"/>
</dbReference>
<dbReference type="SMART" id="SM00347">
    <property type="entry name" value="HTH_MARR"/>
    <property type="match status" value="1"/>
</dbReference>
<keyword evidence="1" id="KW-0805">Transcription regulation</keyword>
<protein>
    <submittedName>
        <fullName evidence="5">MarR family transcriptional regulator</fullName>
    </submittedName>
</protein>
<dbReference type="Pfam" id="PF12802">
    <property type="entry name" value="MarR_2"/>
    <property type="match status" value="1"/>
</dbReference>
<dbReference type="InterPro" id="IPR023187">
    <property type="entry name" value="Tscrpt_reg_MarR-type_CS"/>
</dbReference>
<name>A0ABS7SHT9_9MICO</name>
<feature type="domain" description="HTH marR-type" evidence="4">
    <location>
        <begin position="23"/>
        <end position="159"/>
    </location>
</feature>
<keyword evidence="3" id="KW-0804">Transcription</keyword>